<feature type="transmembrane region" description="Helical" evidence="1">
    <location>
        <begin position="74"/>
        <end position="99"/>
    </location>
</feature>
<evidence type="ECO:0008006" key="4">
    <source>
        <dbReference type="Google" id="ProtNLM"/>
    </source>
</evidence>
<keyword evidence="3" id="KW-1185">Reference proteome</keyword>
<evidence type="ECO:0000256" key="1">
    <source>
        <dbReference type="SAM" id="Phobius"/>
    </source>
</evidence>
<dbReference type="OrthoDB" id="9789112at2"/>
<sequence length="204" mass="22766">MTKTNEATQKRLNMHEALRADMLSQSYVEKNCTLSVVKANIYALLITLPFIIPLYILYLSIWGETIFIVDLKSMGIFFAAIFISILIHEAIHGFTFAAFCQNGLKSIHYGILWNSLTPYCHCSEPLKFKHYITGGLMPFIILGLGITSLAIILGNSFLLLLGLLNILAAGGDLLIAVYLVKYRNAVIVDHPDKIGFIAYQHKEA</sequence>
<dbReference type="Pfam" id="PF11667">
    <property type="entry name" value="DUF3267"/>
    <property type="match status" value="1"/>
</dbReference>
<accession>A0A2S7MX82</accession>
<evidence type="ECO:0000313" key="3">
    <source>
        <dbReference type="Proteomes" id="UP000239663"/>
    </source>
</evidence>
<reference evidence="2 3" key="1">
    <citation type="submission" date="2017-12" db="EMBL/GenBank/DDBJ databases">
        <title>Taxonomic description and draft genome of Pradoshia cofamensis Gen. nov., sp. nov., a thermotolerant bacillale isolated from anterior gut of earthworm Eisenia fetida.</title>
        <authorList>
            <person name="Saha T."/>
            <person name="Chakraborty R."/>
        </authorList>
    </citation>
    <scope>NUCLEOTIDE SEQUENCE [LARGE SCALE GENOMIC DNA]</scope>
    <source>
        <strain evidence="2 3">EAG3</strain>
    </source>
</reference>
<comment type="caution">
    <text evidence="2">The sequence shown here is derived from an EMBL/GenBank/DDBJ whole genome shotgun (WGS) entry which is preliminary data.</text>
</comment>
<feature type="transmembrane region" description="Helical" evidence="1">
    <location>
        <begin position="159"/>
        <end position="180"/>
    </location>
</feature>
<gene>
    <name evidence="2" type="ORF">CYL18_14405</name>
</gene>
<feature type="transmembrane region" description="Helical" evidence="1">
    <location>
        <begin position="131"/>
        <end position="153"/>
    </location>
</feature>
<proteinExistence type="predicted"/>
<evidence type="ECO:0000313" key="2">
    <source>
        <dbReference type="EMBL" id="PQD94404.1"/>
    </source>
</evidence>
<dbReference type="InterPro" id="IPR021683">
    <property type="entry name" value="DUF3267"/>
</dbReference>
<dbReference type="Proteomes" id="UP000239663">
    <property type="component" value="Unassembled WGS sequence"/>
</dbReference>
<keyword evidence="1" id="KW-1133">Transmembrane helix</keyword>
<protein>
    <recommendedName>
        <fullName evidence="4">DUF3267 domain-containing protein</fullName>
    </recommendedName>
</protein>
<organism evidence="2 3">
    <name type="scientific">Pradoshia eiseniae</name>
    <dbReference type="NCBI Taxonomy" id="2064768"/>
    <lineage>
        <taxon>Bacteria</taxon>
        <taxon>Bacillati</taxon>
        <taxon>Bacillota</taxon>
        <taxon>Bacilli</taxon>
        <taxon>Bacillales</taxon>
        <taxon>Bacillaceae</taxon>
        <taxon>Pradoshia</taxon>
    </lineage>
</organism>
<keyword evidence="1" id="KW-0812">Transmembrane</keyword>
<name>A0A2S7MX82_9BACI</name>
<feature type="transmembrane region" description="Helical" evidence="1">
    <location>
        <begin position="41"/>
        <end position="62"/>
    </location>
</feature>
<dbReference type="RefSeq" id="WP_104850235.1">
    <property type="nucleotide sequence ID" value="NZ_PKOZ01000010.1"/>
</dbReference>
<dbReference type="AlphaFoldDB" id="A0A2S7MX82"/>
<keyword evidence="1" id="KW-0472">Membrane</keyword>
<dbReference type="EMBL" id="PKOZ01000010">
    <property type="protein sequence ID" value="PQD94404.1"/>
    <property type="molecule type" value="Genomic_DNA"/>
</dbReference>